<dbReference type="SMART" id="SM01090">
    <property type="entry name" value="Copper-fist"/>
    <property type="match status" value="1"/>
</dbReference>
<keyword evidence="3" id="KW-0862">Zinc</keyword>
<dbReference type="GO" id="GO:0005507">
    <property type="term" value="F:copper ion binding"/>
    <property type="evidence" value="ECO:0007669"/>
    <property type="project" value="InterPro"/>
</dbReference>
<dbReference type="AlphaFoldDB" id="A0A1E3NLF0"/>
<keyword evidence="6" id="KW-0804">Transcription</keyword>
<dbReference type="RefSeq" id="XP_019017511.1">
    <property type="nucleotide sequence ID" value="XM_019159784.1"/>
</dbReference>
<feature type="region of interest" description="Disordered" evidence="8">
    <location>
        <begin position="86"/>
        <end position="152"/>
    </location>
</feature>
<evidence type="ECO:0000256" key="1">
    <source>
        <dbReference type="ARBA" id="ARBA00004123"/>
    </source>
</evidence>
<feature type="compositionally biased region" description="Low complexity" evidence="8">
    <location>
        <begin position="299"/>
        <end position="310"/>
    </location>
</feature>
<proteinExistence type="predicted"/>
<feature type="compositionally biased region" description="Low complexity" evidence="8">
    <location>
        <begin position="663"/>
        <end position="684"/>
    </location>
</feature>
<feature type="compositionally biased region" description="Low complexity" evidence="8">
    <location>
        <begin position="138"/>
        <end position="150"/>
    </location>
</feature>
<dbReference type="PANTHER" id="PTHR28088:SF5">
    <property type="entry name" value="TRANSCRIPTIONAL ACTIVATOR HAA1-RELATED"/>
    <property type="match status" value="1"/>
</dbReference>
<dbReference type="SUPFAM" id="SSF57879">
    <property type="entry name" value="Zinc domain conserved in yeast copper-regulated transcription factors"/>
    <property type="match status" value="1"/>
</dbReference>
<feature type="region of interest" description="Disordered" evidence="8">
    <location>
        <begin position="167"/>
        <end position="207"/>
    </location>
</feature>
<dbReference type="GeneID" id="30176471"/>
<evidence type="ECO:0000256" key="7">
    <source>
        <dbReference type="ARBA" id="ARBA00023242"/>
    </source>
</evidence>
<feature type="compositionally biased region" description="Basic and acidic residues" evidence="8">
    <location>
        <begin position="118"/>
        <end position="128"/>
    </location>
</feature>
<evidence type="ECO:0000256" key="3">
    <source>
        <dbReference type="ARBA" id="ARBA00022833"/>
    </source>
</evidence>
<feature type="region of interest" description="Disordered" evidence="8">
    <location>
        <begin position="617"/>
        <end position="684"/>
    </location>
</feature>
<name>A0A1E3NLF0_9ASCO</name>
<feature type="compositionally biased region" description="Low complexity" evidence="8">
    <location>
        <begin position="577"/>
        <end position="591"/>
    </location>
</feature>
<dbReference type="EMBL" id="KV454003">
    <property type="protein sequence ID" value="ODQ46398.1"/>
    <property type="molecule type" value="Genomic_DNA"/>
</dbReference>
<feature type="compositionally biased region" description="Basic residues" evidence="8">
    <location>
        <begin position="647"/>
        <end position="662"/>
    </location>
</feature>
<evidence type="ECO:0000256" key="5">
    <source>
        <dbReference type="ARBA" id="ARBA00023015"/>
    </source>
</evidence>
<feature type="compositionally biased region" description="Polar residues" evidence="8">
    <location>
        <begin position="754"/>
        <end position="769"/>
    </location>
</feature>
<dbReference type="GO" id="GO:0000981">
    <property type="term" value="F:DNA-binding transcription factor activity, RNA polymerase II-specific"/>
    <property type="evidence" value="ECO:0007669"/>
    <property type="project" value="TreeGrafter"/>
</dbReference>
<keyword evidence="2" id="KW-0479">Metal-binding</keyword>
<dbReference type="GO" id="GO:0006878">
    <property type="term" value="P:intracellular copper ion homeostasis"/>
    <property type="evidence" value="ECO:0007669"/>
    <property type="project" value="TreeGrafter"/>
</dbReference>
<dbReference type="InterPro" id="IPR001083">
    <property type="entry name" value="Cu_fist_DNA-bd_dom"/>
</dbReference>
<accession>A0A1E3NLF0</accession>
<evidence type="ECO:0000256" key="6">
    <source>
        <dbReference type="ARBA" id="ARBA00023163"/>
    </source>
</evidence>
<feature type="region of interest" description="Disordered" evidence="8">
    <location>
        <begin position="748"/>
        <end position="769"/>
    </location>
</feature>
<evidence type="ECO:0000256" key="8">
    <source>
        <dbReference type="SAM" id="MobiDB-lite"/>
    </source>
</evidence>
<dbReference type="GO" id="GO:0000978">
    <property type="term" value="F:RNA polymerase II cis-regulatory region sequence-specific DNA binding"/>
    <property type="evidence" value="ECO:0007669"/>
    <property type="project" value="TreeGrafter"/>
</dbReference>
<dbReference type="PRINTS" id="PR00617">
    <property type="entry name" value="COPPERFIST"/>
</dbReference>
<dbReference type="GO" id="GO:0006879">
    <property type="term" value="P:intracellular iron ion homeostasis"/>
    <property type="evidence" value="ECO:0007669"/>
    <property type="project" value="TreeGrafter"/>
</dbReference>
<feature type="compositionally biased region" description="Low complexity" evidence="8">
    <location>
        <begin position="620"/>
        <end position="646"/>
    </location>
</feature>
<dbReference type="GO" id="GO:0005634">
    <property type="term" value="C:nucleus"/>
    <property type="evidence" value="ECO:0007669"/>
    <property type="project" value="UniProtKB-SubCell"/>
</dbReference>
<evidence type="ECO:0000259" key="9">
    <source>
        <dbReference type="PROSITE" id="PS50073"/>
    </source>
</evidence>
<protein>
    <recommendedName>
        <fullName evidence="9">Copper-fist domain-containing protein</fullName>
    </recommendedName>
</protein>
<feature type="domain" description="Copper-fist" evidence="9">
    <location>
        <begin position="1"/>
        <end position="40"/>
    </location>
</feature>
<gene>
    <name evidence="10" type="ORF">PICMEDRAFT_11400</name>
</gene>
<dbReference type="GO" id="GO:0045944">
    <property type="term" value="P:positive regulation of transcription by RNA polymerase II"/>
    <property type="evidence" value="ECO:0007669"/>
    <property type="project" value="TreeGrafter"/>
</dbReference>
<dbReference type="SMART" id="SM00412">
    <property type="entry name" value="Cu_FIST"/>
    <property type="match status" value="1"/>
</dbReference>
<evidence type="ECO:0000313" key="11">
    <source>
        <dbReference type="Proteomes" id="UP000094455"/>
    </source>
</evidence>
<dbReference type="Proteomes" id="UP000094455">
    <property type="component" value="Unassembled WGS sequence"/>
</dbReference>
<keyword evidence="5" id="KW-0805">Transcription regulation</keyword>
<dbReference type="OrthoDB" id="5600085at2759"/>
<dbReference type="PROSITE" id="PS50073">
    <property type="entry name" value="COPPER_FIST_2"/>
    <property type="match status" value="1"/>
</dbReference>
<comment type="subcellular location">
    <subcellularLocation>
        <location evidence="1">Nucleus</location>
    </subcellularLocation>
</comment>
<dbReference type="PANTHER" id="PTHR28088">
    <property type="entry name" value="TRANSCRIPTIONAL ACTIVATOR HAA1-RELATED"/>
    <property type="match status" value="1"/>
</dbReference>
<feature type="region of interest" description="Disordered" evidence="8">
    <location>
        <begin position="272"/>
        <end position="310"/>
    </location>
</feature>
<keyword evidence="11" id="KW-1185">Reference proteome</keyword>
<dbReference type="InterPro" id="IPR036395">
    <property type="entry name" value="Cu_fist_DNA-bd_dom_sf"/>
</dbReference>
<evidence type="ECO:0000256" key="2">
    <source>
        <dbReference type="ARBA" id="ARBA00022723"/>
    </source>
</evidence>
<evidence type="ECO:0000313" key="10">
    <source>
        <dbReference type="EMBL" id="ODQ46398.1"/>
    </source>
</evidence>
<organism evidence="10 11">
    <name type="scientific">Pichia membranifaciens NRRL Y-2026</name>
    <dbReference type="NCBI Taxonomy" id="763406"/>
    <lineage>
        <taxon>Eukaryota</taxon>
        <taxon>Fungi</taxon>
        <taxon>Dikarya</taxon>
        <taxon>Ascomycota</taxon>
        <taxon>Saccharomycotina</taxon>
        <taxon>Pichiomycetes</taxon>
        <taxon>Pichiales</taxon>
        <taxon>Pichiaceae</taxon>
        <taxon>Pichia</taxon>
    </lineage>
</organism>
<dbReference type="InterPro" id="IPR051763">
    <property type="entry name" value="Copper_Homeo_Regul"/>
</dbReference>
<dbReference type="Pfam" id="PF00649">
    <property type="entry name" value="Copper-fist"/>
    <property type="match status" value="1"/>
</dbReference>
<evidence type="ECO:0000256" key="4">
    <source>
        <dbReference type="ARBA" id="ARBA00023008"/>
    </source>
</evidence>
<keyword evidence="4" id="KW-0186">Copper</keyword>
<keyword evidence="7" id="KW-0539">Nucleus</keyword>
<reference evidence="10 11" key="1">
    <citation type="journal article" date="2016" name="Proc. Natl. Acad. Sci. U.S.A.">
        <title>Comparative genomics of biotechnologically important yeasts.</title>
        <authorList>
            <person name="Riley R."/>
            <person name="Haridas S."/>
            <person name="Wolfe K.H."/>
            <person name="Lopes M.R."/>
            <person name="Hittinger C.T."/>
            <person name="Goeker M."/>
            <person name="Salamov A.A."/>
            <person name="Wisecaver J.H."/>
            <person name="Long T.M."/>
            <person name="Calvey C.H."/>
            <person name="Aerts A.L."/>
            <person name="Barry K.W."/>
            <person name="Choi C."/>
            <person name="Clum A."/>
            <person name="Coughlan A.Y."/>
            <person name="Deshpande S."/>
            <person name="Douglass A.P."/>
            <person name="Hanson S.J."/>
            <person name="Klenk H.-P."/>
            <person name="LaButti K.M."/>
            <person name="Lapidus A."/>
            <person name="Lindquist E.A."/>
            <person name="Lipzen A.M."/>
            <person name="Meier-Kolthoff J.P."/>
            <person name="Ohm R.A."/>
            <person name="Otillar R.P."/>
            <person name="Pangilinan J.L."/>
            <person name="Peng Y."/>
            <person name="Rokas A."/>
            <person name="Rosa C.A."/>
            <person name="Scheuner C."/>
            <person name="Sibirny A.A."/>
            <person name="Slot J.C."/>
            <person name="Stielow J.B."/>
            <person name="Sun H."/>
            <person name="Kurtzman C.P."/>
            <person name="Blackwell M."/>
            <person name="Grigoriev I.V."/>
            <person name="Jeffries T.W."/>
        </authorList>
    </citation>
    <scope>NUCLEOTIDE SEQUENCE [LARGE SCALE GENOMIC DNA]</scope>
    <source>
        <strain evidence="10 11">NRRL Y-2026</strain>
    </source>
</reference>
<dbReference type="PROSITE" id="PS01119">
    <property type="entry name" value="COPPER_FIST_1"/>
    <property type="match status" value="1"/>
</dbReference>
<feature type="region of interest" description="Disordered" evidence="8">
    <location>
        <begin position="570"/>
        <end position="591"/>
    </location>
</feature>
<dbReference type="FunFam" id="3.90.430.10:FF:000001">
    <property type="entry name" value="Copper fist DNA-binding protein"/>
    <property type="match status" value="1"/>
</dbReference>
<sequence>MVLINGVKYACERCIRGHRVTTCTHTDQPLMMIKPKGRPSTQCPHCKEQRRVRNSHVNCNCSKRINSKVQHDPSCPCHVTGECSCCSKSKKSSKKKDKEDPAAAAALSTSAKRKSSKKSADREIKPILDDEISPSARTATPASLLSPASSGMNQPLEINMDLKNLSNLPDDISSQPLDKDQNNQTLYSNEDSTNGSSQQPFSNDRDSLNSLLQSWDMSSPPMGNSESLASLLSESSINHSNNYSASNNNNHNNTGYSSKYIKRQIGLDPLQNFRSSSSIKPQQHHHQQPHSQATHAKQQQHQQHQLHLQQQRGLGEISIPVEEYIKPLNKMNVHFNNFLTNLSDSSPIDPPISSPNNSISPGQISNVDLNMANFSSNNPNANSVINNNNNINNNSNNNNNNHIMSPNHVNFNTNNFNALNNGSSNLNSNHIDVNNNGSSFAHANNKMSALYNNVLPTPGNGLLDIFEDNVPTHKIYQNSHNASNASVRDSHDNEPDSLFPLFPLIGPSYSQSAQSVASSVHDDDGSMYFNRNTSNYNHNNVNIDNDSSALVDGNNTTHHNGAKLSQTNLHNFNMRPSSSMNSLSQNQHSQQNLLQQAAFNQAVSLSNNTQQYQAPLYRDSTGSSSHSTNSHQSFHSTHSLQSSGHGHYQHHHHGGSHGHSHQSHFQPYPSPQPRRSSSFLSVSSAHTIASSTGSPVSIAERPKLLTAESSDSIHAFTGPQLSNAKTNTTLMDDIYQTKTYTDSQSIATKRASMSGPSTHNQPQANDNSTEINLNDDTNFNANQNLDNFNSHEDYIENMGQLDPNLDMSLIGTVPLTSSMFMLGNNNANKNDASNSNRQQQLSNSYPIDQYDEQLFESLLQNNI</sequence>
<dbReference type="STRING" id="763406.A0A1E3NLF0"/>
<dbReference type="Gene3D" id="3.90.430.10">
    <property type="entry name" value="Copper fist DNA-binding domain"/>
    <property type="match status" value="1"/>
</dbReference>